<organism evidence="2 3">
    <name type="scientific">Plectosphaerella cucumerina</name>
    <dbReference type="NCBI Taxonomy" id="40658"/>
    <lineage>
        <taxon>Eukaryota</taxon>
        <taxon>Fungi</taxon>
        <taxon>Dikarya</taxon>
        <taxon>Ascomycota</taxon>
        <taxon>Pezizomycotina</taxon>
        <taxon>Sordariomycetes</taxon>
        <taxon>Hypocreomycetidae</taxon>
        <taxon>Glomerellales</taxon>
        <taxon>Plectosphaerellaceae</taxon>
        <taxon>Plectosphaerella</taxon>
    </lineage>
</organism>
<accession>A0A8K0X0Q0</accession>
<sequence>MIERLGTFAFKCLAKFVLYAGTRNKNHIQDTKEDTEVETTEVEDTKTDEINAGETKTCSCRCPHSNDAQTPRKQGWQYNPNAEFPWRLEQVVDGEENWRGTWVLDVKDMFAMEFGTPLVPKKDGRGGRYQRQPSRQLPFPVDVPDHGDKLGGGQDDLMVWLRKP</sequence>
<proteinExistence type="predicted"/>
<dbReference type="Proteomes" id="UP000813385">
    <property type="component" value="Unassembled WGS sequence"/>
</dbReference>
<evidence type="ECO:0000313" key="3">
    <source>
        <dbReference type="Proteomes" id="UP000813385"/>
    </source>
</evidence>
<comment type="caution">
    <text evidence="2">The sequence shown here is derived from an EMBL/GenBank/DDBJ whole genome shotgun (WGS) entry which is preliminary data.</text>
</comment>
<dbReference type="EMBL" id="JAGPXD010000004">
    <property type="protein sequence ID" value="KAH7357888.1"/>
    <property type="molecule type" value="Genomic_DNA"/>
</dbReference>
<feature type="region of interest" description="Disordered" evidence="1">
    <location>
        <begin position="121"/>
        <end position="156"/>
    </location>
</feature>
<evidence type="ECO:0000256" key="1">
    <source>
        <dbReference type="SAM" id="MobiDB-lite"/>
    </source>
</evidence>
<dbReference type="OrthoDB" id="4808018at2759"/>
<name>A0A8K0X0Q0_9PEZI</name>
<protein>
    <submittedName>
        <fullName evidence="2">Uncharacterized protein</fullName>
    </submittedName>
</protein>
<evidence type="ECO:0000313" key="2">
    <source>
        <dbReference type="EMBL" id="KAH7357888.1"/>
    </source>
</evidence>
<gene>
    <name evidence="2" type="ORF">B0T11DRAFT_283284</name>
</gene>
<reference evidence="2" key="1">
    <citation type="journal article" date="2021" name="Nat. Commun.">
        <title>Genetic determinants of endophytism in the Arabidopsis root mycobiome.</title>
        <authorList>
            <person name="Mesny F."/>
            <person name="Miyauchi S."/>
            <person name="Thiergart T."/>
            <person name="Pickel B."/>
            <person name="Atanasova L."/>
            <person name="Karlsson M."/>
            <person name="Huettel B."/>
            <person name="Barry K.W."/>
            <person name="Haridas S."/>
            <person name="Chen C."/>
            <person name="Bauer D."/>
            <person name="Andreopoulos W."/>
            <person name="Pangilinan J."/>
            <person name="LaButti K."/>
            <person name="Riley R."/>
            <person name="Lipzen A."/>
            <person name="Clum A."/>
            <person name="Drula E."/>
            <person name="Henrissat B."/>
            <person name="Kohler A."/>
            <person name="Grigoriev I.V."/>
            <person name="Martin F.M."/>
            <person name="Hacquard S."/>
        </authorList>
    </citation>
    <scope>NUCLEOTIDE SEQUENCE</scope>
    <source>
        <strain evidence="2">MPI-CAGE-AT-0016</strain>
    </source>
</reference>
<dbReference type="AlphaFoldDB" id="A0A8K0X0Q0"/>
<keyword evidence="3" id="KW-1185">Reference proteome</keyword>